<comment type="caution">
    <text evidence="2">The sequence shown here is derived from an EMBL/GenBank/DDBJ whole genome shotgun (WGS) entry which is preliminary data.</text>
</comment>
<sequence>MTGRAWQVRSQSHLAACQEGRGQGRVFPGSAASDKDLQGLSRAWQCRGEVSGFEVPAWRPSSLARNASGAGRGGATNLTPPTVIRGPGPLRWRWLRQLERLLQPGPGTWGRGRSSAFPGPREPAAGHLTPTWALGLPSRRVHELGVAGRRAVPEQQPGGRAPPARGPQTPTAWGPPEPVAPLLALLGLARFKAKFLTAWNNVKYGKPNFGSARP</sequence>
<feature type="compositionally biased region" description="Low complexity" evidence="1">
    <location>
        <begin position="155"/>
        <end position="172"/>
    </location>
</feature>
<keyword evidence="3" id="KW-1185">Reference proteome</keyword>
<evidence type="ECO:0000313" key="3">
    <source>
        <dbReference type="Proteomes" id="UP001266305"/>
    </source>
</evidence>
<protein>
    <submittedName>
        <fullName evidence="2">Uncharacterized protein</fullName>
    </submittedName>
</protein>
<organism evidence="2 3">
    <name type="scientific">Saguinus oedipus</name>
    <name type="common">Cotton-top tamarin</name>
    <name type="synonym">Oedipomidas oedipus</name>
    <dbReference type="NCBI Taxonomy" id="9490"/>
    <lineage>
        <taxon>Eukaryota</taxon>
        <taxon>Metazoa</taxon>
        <taxon>Chordata</taxon>
        <taxon>Craniata</taxon>
        <taxon>Vertebrata</taxon>
        <taxon>Euteleostomi</taxon>
        <taxon>Mammalia</taxon>
        <taxon>Eutheria</taxon>
        <taxon>Euarchontoglires</taxon>
        <taxon>Primates</taxon>
        <taxon>Haplorrhini</taxon>
        <taxon>Platyrrhini</taxon>
        <taxon>Cebidae</taxon>
        <taxon>Callitrichinae</taxon>
        <taxon>Saguinus</taxon>
    </lineage>
</organism>
<name>A0ABQ9TRF0_SAGOE</name>
<feature type="region of interest" description="Disordered" evidence="1">
    <location>
        <begin position="64"/>
        <end position="84"/>
    </location>
</feature>
<accession>A0ABQ9TRF0</accession>
<gene>
    <name evidence="2" type="ORF">P7K49_033256</name>
</gene>
<dbReference type="EMBL" id="JASSZA010000019">
    <property type="protein sequence ID" value="KAK2087349.1"/>
    <property type="molecule type" value="Genomic_DNA"/>
</dbReference>
<dbReference type="Proteomes" id="UP001266305">
    <property type="component" value="Unassembled WGS sequence"/>
</dbReference>
<evidence type="ECO:0000256" key="1">
    <source>
        <dbReference type="SAM" id="MobiDB-lite"/>
    </source>
</evidence>
<evidence type="ECO:0000313" key="2">
    <source>
        <dbReference type="EMBL" id="KAK2087349.1"/>
    </source>
</evidence>
<feature type="region of interest" description="Disordered" evidence="1">
    <location>
        <begin position="149"/>
        <end position="176"/>
    </location>
</feature>
<proteinExistence type="predicted"/>
<reference evidence="2 3" key="1">
    <citation type="submission" date="2023-05" db="EMBL/GenBank/DDBJ databases">
        <title>B98-5 Cell Line De Novo Hybrid Assembly: An Optical Mapping Approach.</title>
        <authorList>
            <person name="Kananen K."/>
            <person name="Auerbach J.A."/>
            <person name="Kautto E."/>
            <person name="Blachly J.S."/>
        </authorList>
    </citation>
    <scope>NUCLEOTIDE SEQUENCE [LARGE SCALE GENOMIC DNA]</scope>
    <source>
        <strain evidence="2">B95-8</strain>
        <tissue evidence="2">Cell line</tissue>
    </source>
</reference>